<evidence type="ECO:0000259" key="9">
    <source>
        <dbReference type="PROSITE" id="PS51456"/>
    </source>
</evidence>
<evidence type="ECO:0000256" key="5">
    <source>
        <dbReference type="ARBA" id="ARBA00023175"/>
    </source>
</evidence>
<dbReference type="SMART" id="SM00242">
    <property type="entry name" value="MYSc"/>
    <property type="match status" value="1"/>
</dbReference>
<feature type="region of interest" description="Disordered" evidence="8">
    <location>
        <begin position="1"/>
        <end position="77"/>
    </location>
</feature>
<evidence type="ECO:0000256" key="3">
    <source>
        <dbReference type="ARBA" id="ARBA00023054"/>
    </source>
</evidence>
<dbReference type="InterPro" id="IPR000048">
    <property type="entry name" value="IQ_motif_EF-hand-BS"/>
</dbReference>
<dbReference type="CDD" id="cd01386">
    <property type="entry name" value="MYSc_Myo18"/>
    <property type="match status" value="1"/>
</dbReference>
<gene>
    <name evidence="10" type="ORF">H920_14797</name>
</gene>
<keyword evidence="11" id="KW-1185">Reference proteome</keyword>
<dbReference type="GO" id="GO:0032982">
    <property type="term" value="C:myosin filament"/>
    <property type="evidence" value="ECO:0007669"/>
    <property type="project" value="TreeGrafter"/>
</dbReference>
<proteinExistence type="inferred from homology"/>
<feature type="coiled-coil region" evidence="7">
    <location>
        <begin position="2154"/>
        <end position="2216"/>
    </location>
</feature>
<dbReference type="InterPro" id="IPR036961">
    <property type="entry name" value="Kinesin_motor_dom_sf"/>
</dbReference>
<feature type="compositionally biased region" description="Gly residues" evidence="8">
    <location>
        <begin position="378"/>
        <end position="396"/>
    </location>
</feature>
<dbReference type="InterPro" id="IPR036064">
    <property type="entry name" value="MYSc_Myo18"/>
</dbReference>
<evidence type="ECO:0000313" key="10">
    <source>
        <dbReference type="EMBL" id="KFO23593.1"/>
    </source>
</evidence>
<feature type="domain" description="Myosin motor" evidence="9">
    <location>
        <begin position="705"/>
        <end position="1466"/>
    </location>
</feature>
<feature type="compositionally biased region" description="Basic and acidic residues" evidence="8">
    <location>
        <begin position="1"/>
        <end position="10"/>
    </location>
</feature>
<feature type="compositionally biased region" description="Basic and acidic residues" evidence="8">
    <location>
        <begin position="2298"/>
        <end position="2311"/>
    </location>
</feature>
<dbReference type="PROSITE" id="PS51456">
    <property type="entry name" value="MYOSIN_MOTOR"/>
    <property type="match status" value="1"/>
</dbReference>
<dbReference type="Gene3D" id="6.20.240.20">
    <property type="match status" value="1"/>
</dbReference>
<feature type="coiled-coil region" evidence="7">
    <location>
        <begin position="1534"/>
        <end position="1738"/>
    </location>
</feature>
<feature type="region of interest" description="Disordered" evidence="8">
    <location>
        <begin position="2272"/>
        <end position="2370"/>
    </location>
</feature>
<feature type="compositionally biased region" description="Polar residues" evidence="8">
    <location>
        <begin position="2272"/>
        <end position="2291"/>
    </location>
</feature>
<dbReference type="Gene3D" id="3.40.850.10">
    <property type="entry name" value="Kinesin motor domain"/>
    <property type="match status" value="1"/>
</dbReference>
<feature type="compositionally biased region" description="Basic and acidic residues" evidence="8">
    <location>
        <begin position="198"/>
        <end position="212"/>
    </location>
</feature>
<feature type="coiled-coil region" evidence="7">
    <location>
        <begin position="2022"/>
        <end position="2091"/>
    </location>
</feature>
<protein>
    <submittedName>
        <fullName evidence="10">Myosin-XVIIIb</fullName>
    </submittedName>
</protein>
<evidence type="ECO:0000256" key="2">
    <source>
        <dbReference type="ARBA" id="ARBA00022840"/>
    </source>
</evidence>
<comment type="similarity">
    <text evidence="6">Belongs to the TRAFAC class myosin-kinesin ATPase superfamily. Myosin family.</text>
</comment>
<feature type="compositionally biased region" description="Basic and acidic residues" evidence="8">
    <location>
        <begin position="2657"/>
        <end position="2680"/>
    </location>
</feature>
<dbReference type="Pfam" id="PF00063">
    <property type="entry name" value="Myosin_head"/>
    <property type="match status" value="1"/>
</dbReference>
<dbReference type="GO" id="GO:0051015">
    <property type="term" value="F:actin filament binding"/>
    <property type="evidence" value="ECO:0007669"/>
    <property type="project" value="TreeGrafter"/>
</dbReference>
<dbReference type="GO" id="GO:0016460">
    <property type="term" value="C:myosin II complex"/>
    <property type="evidence" value="ECO:0007669"/>
    <property type="project" value="TreeGrafter"/>
</dbReference>
<dbReference type="SMART" id="SM00015">
    <property type="entry name" value="IQ"/>
    <property type="match status" value="1"/>
</dbReference>
<keyword evidence="6" id="KW-0009">Actin-binding</keyword>
<dbReference type="PROSITE" id="PS50096">
    <property type="entry name" value="IQ"/>
    <property type="match status" value="1"/>
</dbReference>
<keyword evidence="4 6" id="KW-0518">Myosin</keyword>
<dbReference type="GO" id="GO:0016461">
    <property type="term" value="C:unconventional myosin complex"/>
    <property type="evidence" value="ECO:0007669"/>
    <property type="project" value="TreeGrafter"/>
</dbReference>
<feature type="compositionally biased region" description="Polar residues" evidence="8">
    <location>
        <begin position="218"/>
        <end position="233"/>
    </location>
</feature>
<evidence type="ECO:0000256" key="4">
    <source>
        <dbReference type="ARBA" id="ARBA00023123"/>
    </source>
</evidence>
<dbReference type="Gene3D" id="1.20.120.720">
    <property type="entry name" value="Myosin VI head, motor domain, U50 subdomain"/>
    <property type="match status" value="1"/>
</dbReference>
<dbReference type="eggNOG" id="KOG0161">
    <property type="taxonomic scope" value="Eukaryota"/>
</dbReference>
<feature type="compositionally biased region" description="Basic and acidic residues" evidence="8">
    <location>
        <begin position="571"/>
        <end position="618"/>
    </location>
</feature>
<evidence type="ECO:0000256" key="8">
    <source>
        <dbReference type="SAM" id="MobiDB-lite"/>
    </source>
</evidence>
<name>A0A091CZA9_FUKDA</name>
<feature type="region of interest" description="Disordered" evidence="8">
    <location>
        <begin position="2221"/>
        <end position="2255"/>
    </location>
</feature>
<keyword evidence="2 6" id="KW-0067">ATP-binding</keyword>
<dbReference type="SUPFAM" id="SSF52540">
    <property type="entry name" value="P-loop containing nucleoside triphosphate hydrolases"/>
    <property type="match status" value="1"/>
</dbReference>
<accession>A0A091CZA9</accession>
<keyword evidence="3 7" id="KW-0175">Coiled coil</keyword>
<dbReference type="GO" id="GO:0003774">
    <property type="term" value="F:cytoskeletal motor activity"/>
    <property type="evidence" value="ECO:0007669"/>
    <property type="project" value="UniProtKB-UniRule"/>
</dbReference>
<feature type="compositionally biased region" description="Polar residues" evidence="8">
    <location>
        <begin position="352"/>
        <end position="363"/>
    </location>
</feature>
<dbReference type="EMBL" id="KN123755">
    <property type="protein sequence ID" value="KFO23593.1"/>
    <property type="molecule type" value="Genomic_DNA"/>
</dbReference>
<feature type="compositionally biased region" description="Low complexity" evidence="8">
    <location>
        <begin position="2632"/>
        <end position="2649"/>
    </location>
</feature>
<dbReference type="Gene3D" id="1.20.58.530">
    <property type="match status" value="1"/>
</dbReference>
<dbReference type="STRING" id="885580.ENSFDAP00000006886"/>
<organism evidence="10 11">
    <name type="scientific">Fukomys damarensis</name>
    <name type="common">Damaraland mole rat</name>
    <name type="synonym">Cryptomys damarensis</name>
    <dbReference type="NCBI Taxonomy" id="885580"/>
    <lineage>
        <taxon>Eukaryota</taxon>
        <taxon>Metazoa</taxon>
        <taxon>Chordata</taxon>
        <taxon>Craniata</taxon>
        <taxon>Vertebrata</taxon>
        <taxon>Euteleostomi</taxon>
        <taxon>Mammalia</taxon>
        <taxon>Eutheria</taxon>
        <taxon>Euarchontoglires</taxon>
        <taxon>Glires</taxon>
        <taxon>Rodentia</taxon>
        <taxon>Hystricomorpha</taxon>
        <taxon>Bathyergidae</taxon>
        <taxon>Fukomys</taxon>
    </lineage>
</organism>
<dbReference type="GO" id="GO:0005524">
    <property type="term" value="F:ATP binding"/>
    <property type="evidence" value="ECO:0007669"/>
    <property type="project" value="UniProtKB-UniRule"/>
</dbReference>
<reference evidence="10 11" key="1">
    <citation type="submission" date="2013-11" db="EMBL/GenBank/DDBJ databases">
        <title>The Damaraland mole rat (Fukomys damarensis) genome and evolution of African mole rats.</title>
        <authorList>
            <person name="Gladyshev V.N."/>
            <person name="Fang X."/>
        </authorList>
    </citation>
    <scope>NUCLEOTIDE SEQUENCE [LARGE SCALE GENOMIC DNA]</scope>
    <source>
        <tissue evidence="10">Liver</tissue>
    </source>
</reference>
<feature type="binding site" evidence="6">
    <location>
        <begin position="794"/>
        <end position="801"/>
    </location>
    <ligand>
        <name>ATP</name>
        <dbReference type="ChEBI" id="CHEBI:30616"/>
    </ligand>
</feature>
<dbReference type="GO" id="GO:0031032">
    <property type="term" value="P:actomyosin structure organization"/>
    <property type="evidence" value="ECO:0007669"/>
    <property type="project" value="TreeGrafter"/>
</dbReference>
<feature type="coiled-coil region" evidence="7">
    <location>
        <begin position="1830"/>
        <end position="1900"/>
    </location>
</feature>
<feature type="region of interest" description="Disordered" evidence="8">
    <location>
        <begin position="2621"/>
        <end position="2693"/>
    </location>
</feature>
<feature type="compositionally biased region" description="Low complexity" evidence="8">
    <location>
        <begin position="235"/>
        <end position="252"/>
    </location>
</feature>
<dbReference type="PANTHER" id="PTHR45615:SF8">
    <property type="entry name" value="UNCONVENTIONAL MYOSIN-XVIIIB"/>
    <property type="match status" value="1"/>
</dbReference>
<evidence type="ECO:0000313" key="11">
    <source>
        <dbReference type="Proteomes" id="UP000028990"/>
    </source>
</evidence>
<evidence type="ECO:0000256" key="6">
    <source>
        <dbReference type="PROSITE-ProRule" id="PRU00782"/>
    </source>
</evidence>
<comment type="caution">
    <text evidence="6">Lacks conserved residue(s) required for the propagation of feature annotation.</text>
</comment>
<feature type="coiled-coil region" evidence="7">
    <location>
        <begin position="1774"/>
        <end position="1804"/>
    </location>
</feature>
<dbReference type="InterPro" id="IPR027417">
    <property type="entry name" value="P-loop_NTPase"/>
</dbReference>
<keyword evidence="5 6" id="KW-0505">Motor protein</keyword>
<feature type="compositionally biased region" description="Polar residues" evidence="8">
    <location>
        <begin position="2312"/>
        <end position="2325"/>
    </location>
</feature>
<dbReference type="Gene3D" id="4.10.270.10">
    <property type="entry name" value="Myosin, subunit A"/>
    <property type="match status" value="1"/>
</dbReference>
<evidence type="ECO:0000256" key="7">
    <source>
        <dbReference type="SAM" id="Coils"/>
    </source>
</evidence>
<feature type="region of interest" description="Disordered" evidence="8">
    <location>
        <begin position="1343"/>
        <end position="1364"/>
    </location>
</feature>
<feature type="region of interest" description="Disordered" evidence="8">
    <location>
        <begin position="198"/>
        <end position="672"/>
    </location>
</feature>
<evidence type="ECO:0000256" key="1">
    <source>
        <dbReference type="ARBA" id="ARBA00022741"/>
    </source>
</evidence>
<feature type="compositionally biased region" description="Low complexity" evidence="8">
    <location>
        <begin position="2221"/>
        <end position="2230"/>
    </location>
</feature>
<dbReference type="GO" id="GO:0005737">
    <property type="term" value="C:cytoplasm"/>
    <property type="evidence" value="ECO:0007669"/>
    <property type="project" value="TreeGrafter"/>
</dbReference>
<dbReference type="Gene3D" id="1.10.10.820">
    <property type="match status" value="1"/>
</dbReference>
<keyword evidence="1 6" id="KW-0547">Nucleotide-binding</keyword>
<dbReference type="Proteomes" id="UP000028990">
    <property type="component" value="Unassembled WGS sequence"/>
</dbReference>
<dbReference type="InterPro" id="IPR001609">
    <property type="entry name" value="Myosin_head_motor_dom-like"/>
</dbReference>
<dbReference type="FunFam" id="1.20.58.530:FF:000011">
    <property type="entry name" value="unconventional myosin-XVIIIa isoform X2"/>
    <property type="match status" value="1"/>
</dbReference>
<dbReference type="PANTHER" id="PTHR45615">
    <property type="entry name" value="MYOSIN HEAVY CHAIN, NON-MUSCLE"/>
    <property type="match status" value="1"/>
</dbReference>
<feature type="compositionally biased region" description="Basic and acidic residues" evidence="8">
    <location>
        <begin position="534"/>
        <end position="543"/>
    </location>
</feature>
<feature type="region of interest" description="Disordered" evidence="8">
    <location>
        <begin position="2481"/>
        <end position="2503"/>
    </location>
</feature>
<feature type="compositionally biased region" description="Basic and acidic residues" evidence="8">
    <location>
        <begin position="364"/>
        <end position="377"/>
    </location>
</feature>
<feature type="compositionally biased region" description="Polar residues" evidence="8">
    <location>
        <begin position="253"/>
        <end position="267"/>
    </location>
</feature>
<feature type="compositionally biased region" description="Basic and acidic residues" evidence="8">
    <location>
        <begin position="314"/>
        <end position="327"/>
    </location>
</feature>
<feature type="compositionally biased region" description="Basic and acidic residues" evidence="8">
    <location>
        <begin position="498"/>
        <end position="510"/>
    </location>
</feature>
<sequence>MRGEERRPGGEDAPGARRVALLVPPAAPKNPRRPELLSLPRSTTRASNPHGRPDPSSCRLGSPDLQRSLSRWPPDRLLESTPKARTRIETERSTLGPGTLMVSGTRVALGLSLTCLLALSLVSPAWFQTPTFSFDALTYCSQPLVDSWNQSCTTFSSLEDVPDTAWRIREEDKSPPPSSPPPLFSVIPGGFIRQLVRETEKESKQARQRKEAALASPEQETPEVSVSQPNSKANGGDTSGSQQTSGESQRTSLQGTSIPGKESQQSGGADPALMTSVNCERPREPGPSGTPARKALPFKRGVRRGDVLLMVAKLDPEATKPEQRNQARDTPTCKTLPAATDPGGAKKGEAPGTSSGPQASTEDLASKPEKTPTRGHGDPGQGTKGEKGQGTVGKGSGDPQTKGPKGGEPKGKEEQRTGPQSQGAGDGGQLGTVEKEGGDPPSKMGKRNESKAVGAEGKRAGAHVQGRKWGGSLSRRSKWDGPQSKTDRESEPLSMAEKTGKPQAKMEERGTVQGKAGQAGEVPQVLEEAAGPGKAREAPRSEEVGQPQRKAVGTGGAGSQAEKGCTIPKEVATERVEPVAVEPEGRPESSAQRTEEPCIRAEDAARGPEPQQEGHAEASVETWAERPPGQTQTQEGPAQQDQGGGGHSGDLDQVMGCSPGATVLKPDEGTADLPAGRMRLCIDADKTVTEVEEEYVHRANPPELDRADDLASLISVNESSVLNTLLQRAEAQLLHTCAGRDLIVLQPQGPTAPSAGKVPSGRRDGLPAHISSLAQRAYWAMLSQRRDQSIIALGRSGAGKTTCCEQVLEHLVGMAGSVDGMVSVEKIWATFTILRAFGSVCMGHSCRATRLTMVMSLDFNATGRVTAAQLQTMLLEKSRVVRPLKGEGTFPIFSQMLAGLDLDLRTELYLYQMADSSSFGMGVWSKPEDKQKDAAAFAQLQGAMETLGITEGEQRAIWRVLAAIYHLGAAGACKVGRKQFMRFEWANRAAEVLGCEYEELNTATFKHHLRQIIEQVTSGPSRRGLKDEEPSPGFKMTGTDCVEGMASGLYQELFAAVVSLINRSFSSQHLSTASILVVDSPGFQNPRHQGKDRAATFEELCRNYVHERLQLLFYQRTFVSVLDRYQEEGIPVHWDLPESSPGTTVAVVDQNPSQVHLPTGGDTEDARGLFWVLDEEVRVEGSHDSTVLERLRAAFEKNGAGAKGTSALRTCEQPLQCEIFHQLGQDPVRYDLTGWLHRAKPNLSALGAPQILQQSKREELRSLFQGCARLLPVCQAVAGLEGTSQQALHRNRVVRKAFASSLASARRRTPCSQVKLQMDALISLVRRSQMHFIHCLVPTPALDDKGGQWSSPPPLPGDRPEASKPLAPDIPALRVQLAGSHILEALRLQRMGYADHMGLTQFRRRFQVLDPTLMKKLTSAPEGVDERKAVEHLLQTLDLEKKAVAVGHSQVFLKAAVVSRLEKQREKLVSRNIVVFQAVCRGFLSRQEFRKLKIRRLAAQCIQKNVAVFLVVKDWPWWQLLGSLRPLLSATIGNEQLRAKEEELTVLRQKLEKSEKSRNELRQSADLLESKVADLTTELADERFKGDAACQVLEDERAERRQASREVRELRDKYEQVQKNLGEVERQLVEAQQKIQLNDLERKHTGGADEWQMRLDCAQMENEFLRKRLQQCEERLDLELKSRQELEQKLGELQSAYEEAKKTAHQLKRKCHRLTWDLEDTRVLLESQQSRNHELEKKQRKFDLQLAQALGESVFERSLREKASQESSSVRWELGRLQEQLEQKDQETLRLKQEVETLQEHKRELLASPSLGESGVAGLKERLWKLESSAREHEKVQNQQENTIKQLEQLRQRFELEIERMKQMHQKDREDQEEELEDVRQSCQKRLRQLEMQLEQEYEARQMVLHEKRDLEGLIGTLCDQIGHRDFDVEKRLRRDLRRTHALLSDVQLLLATMEDGKTSVSKEELEKVHGQLEQSKAKCEDALKTQKALTLDLESMHSELENMTRSKSLVDEQLYRLQFERADLLKRIDEDQDDLDDLMQKHKDLIAQSAADIGQIQELQLRLEEAKKEKHKLQEQLQVAQMRIEYLEQSTVDRAIVSRQEAVICDLENKTEFQKVQMKRLEVLVIRLRDSLIKVGEELSQAAASEAQQRESSQYYQQRLEELKADMEELMQREAEASRRCVELEKYVEELGVVRQTLQTDLETSIRRIADLQAALEEVVSSDSDPESVQTSVDCGSGGRKETDDVSVLGSRPEGSLQSWLSCTLSVATDTVRTPSRQSAAGSCIRSSRMTAEAGDAESRARDAPGKTSRDYSVSPRSAHQQKSCHLGGGEGFGVHRKPMERSGALSTPVASRSPDASPLPREKLPSPSAALSEFVEGLRRKRAQRGQGCTLSLEDWPTLPIYQTTGASMLRRSRAGSDEGDLALRLQAKSPLGVEEAPGTSAGLLRSTSLKCISSGDVEGRSPAPERLKTRFSSCESLLESEPSVRTKTSSPTTPRDTLLSPTLRPRRRCLESSVDDVGCPDLGKEPLVFQNRQFAHLMEEPLGSDPCSWTLPSLSYGRKARVDFDDFLPAIRKPETLPSLAGAAKDGQEGSKHLGAHFEMEEADRSFLSGIKTILKKSKESKEDPALLSDSSSSSSSVVSFKSAHSIKSQPRAGRLEGDSGERMSPDSRELGTGRTEEDVESIMKKYLPK</sequence>
<feature type="compositionally biased region" description="Basic and acidic residues" evidence="8">
    <location>
        <begin position="405"/>
        <end position="416"/>
    </location>
</feature>